<evidence type="ECO:0000313" key="3">
    <source>
        <dbReference type="Proteomes" id="UP001163046"/>
    </source>
</evidence>
<keyword evidence="3" id="KW-1185">Reference proteome</keyword>
<feature type="region of interest" description="Disordered" evidence="1">
    <location>
        <begin position="538"/>
        <end position="559"/>
    </location>
</feature>
<dbReference type="AlphaFoldDB" id="A0A9W9Y9W4"/>
<evidence type="ECO:0000256" key="1">
    <source>
        <dbReference type="SAM" id="MobiDB-lite"/>
    </source>
</evidence>
<dbReference type="Proteomes" id="UP001163046">
    <property type="component" value="Unassembled WGS sequence"/>
</dbReference>
<comment type="caution">
    <text evidence="2">The sequence shown here is derived from an EMBL/GenBank/DDBJ whole genome shotgun (WGS) entry which is preliminary data.</text>
</comment>
<name>A0A9W9Y9W4_9CNID</name>
<accession>A0A9W9Y9W4</accession>
<dbReference type="EMBL" id="MU827971">
    <property type="protein sequence ID" value="KAJ7312818.1"/>
    <property type="molecule type" value="Genomic_DNA"/>
</dbReference>
<reference evidence="2" key="1">
    <citation type="submission" date="2023-01" db="EMBL/GenBank/DDBJ databases">
        <title>Genome assembly of the deep-sea coral Lophelia pertusa.</title>
        <authorList>
            <person name="Herrera S."/>
            <person name="Cordes E."/>
        </authorList>
    </citation>
    <scope>NUCLEOTIDE SEQUENCE</scope>
    <source>
        <strain evidence="2">USNM1676648</strain>
        <tissue evidence="2">Polyp</tissue>
    </source>
</reference>
<organism evidence="2 3">
    <name type="scientific">Desmophyllum pertusum</name>
    <dbReference type="NCBI Taxonomy" id="174260"/>
    <lineage>
        <taxon>Eukaryota</taxon>
        <taxon>Metazoa</taxon>
        <taxon>Cnidaria</taxon>
        <taxon>Anthozoa</taxon>
        <taxon>Hexacorallia</taxon>
        <taxon>Scleractinia</taxon>
        <taxon>Caryophylliina</taxon>
        <taxon>Caryophylliidae</taxon>
        <taxon>Desmophyllum</taxon>
    </lineage>
</organism>
<proteinExistence type="predicted"/>
<gene>
    <name evidence="2" type="ORF">OS493_039439</name>
</gene>
<sequence length="574" mass="65526">MAEYDGILVDGNFSLYRTPPEKCKNVQQITSWFAYKNIKPMLHRNVTLVMCYDKGKFVTLIKGQERQERWLKNNIANKQDHSLKLLQLYQPGPVLDNNHAPPIGLVRSSRQVRDQYLHCIMKELFSNPSKYLPSNMEFVIVVDGGHALNEDAEDDVPVILYCDGKLLHKLIGFNAVNSHGEAEHVVFFYMLLLSSLVEKWAIISEDADTILKSLATSKERYQINGNSKLHVLVPPKGEHKEFSAYDVDKCVSGIHKHHSLSNFQHPVETVVFNLLDMGCGDYVESVHNMSPAFSLQVLMALLSEDLVSEELDEETRQVVKTLSYPPPHDLYPSFKQYQQIYKCRYFQKNRSLFRKESGKDKLIKQAARLEAASYCVKVWKVNLKLQKPEDNVQEVKHLKLKDVPYTGIQAKVWLNKEHPQDHLPNLHALQLKYHRACAAFFLCTAASNHNPILPQGDMTCFGFSKIDDQKQWSVDNTKMNFGAARLLGMTNKKDRNSQCQAILQRGPKLGQQCTAHPLLNSNYCGRHKSWNEVTSTLTDDRTSVKHPVSPTSTGSEKRKKLRVALQEITNTLHS</sequence>
<evidence type="ECO:0000313" key="2">
    <source>
        <dbReference type="EMBL" id="KAJ7312818.1"/>
    </source>
</evidence>
<protein>
    <submittedName>
        <fullName evidence="2">Uncharacterized protein</fullName>
    </submittedName>
</protein>